<protein>
    <submittedName>
        <fullName evidence="2">Uncharacterized protein</fullName>
    </submittedName>
</protein>
<dbReference type="InterPro" id="IPR046536">
    <property type="entry name" value="DUF6601"/>
</dbReference>
<name>A0A2T2N0N6_CORCC</name>
<dbReference type="Pfam" id="PF20246">
    <property type="entry name" value="DUF6601"/>
    <property type="match status" value="1"/>
</dbReference>
<dbReference type="OrthoDB" id="5086500at2759"/>
<dbReference type="STRING" id="1448308.A0A2T2N0N6"/>
<dbReference type="EMBL" id="KZ678174">
    <property type="protein sequence ID" value="PSN58982.1"/>
    <property type="molecule type" value="Genomic_DNA"/>
</dbReference>
<dbReference type="PANTHER" id="PTHR34414">
    <property type="entry name" value="HET DOMAIN-CONTAINING PROTEIN-RELATED"/>
    <property type="match status" value="1"/>
</dbReference>
<dbReference type="AlphaFoldDB" id="A0A2T2N0N6"/>
<accession>A0A2T2N0N6</accession>
<keyword evidence="1" id="KW-0472">Membrane</keyword>
<evidence type="ECO:0000313" key="3">
    <source>
        <dbReference type="Proteomes" id="UP000240883"/>
    </source>
</evidence>
<evidence type="ECO:0000256" key="1">
    <source>
        <dbReference type="SAM" id="Phobius"/>
    </source>
</evidence>
<evidence type="ECO:0000313" key="2">
    <source>
        <dbReference type="EMBL" id="PSN58982.1"/>
    </source>
</evidence>
<keyword evidence="1" id="KW-0812">Transmembrane</keyword>
<keyword evidence="3" id="KW-1185">Reference proteome</keyword>
<gene>
    <name evidence="2" type="ORF">BS50DRAFT_580325</name>
</gene>
<reference evidence="2 3" key="1">
    <citation type="journal article" date="2018" name="Front. Microbiol.">
        <title>Genome-Wide Analysis of Corynespora cassiicola Leaf Fall Disease Putative Effectors.</title>
        <authorList>
            <person name="Lopez D."/>
            <person name="Ribeiro S."/>
            <person name="Label P."/>
            <person name="Fumanal B."/>
            <person name="Venisse J.S."/>
            <person name="Kohler A."/>
            <person name="de Oliveira R.R."/>
            <person name="Labutti K."/>
            <person name="Lipzen A."/>
            <person name="Lail K."/>
            <person name="Bauer D."/>
            <person name="Ohm R.A."/>
            <person name="Barry K.W."/>
            <person name="Spatafora J."/>
            <person name="Grigoriev I.V."/>
            <person name="Martin F.M."/>
            <person name="Pujade-Renaud V."/>
        </authorList>
    </citation>
    <scope>NUCLEOTIDE SEQUENCE [LARGE SCALE GENOMIC DNA]</scope>
    <source>
        <strain evidence="2 3">Philippines</strain>
    </source>
</reference>
<proteinExistence type="predicted"/>
<sequence length="320" mass="37298">MPPFSKPSQPIPGLELIARLPPNTTLPGQPSVMLNDLANMTQFLEKEFCSHDLETMAPYLWIMTTSSSSNVNALHRQRVKGREIIITEDPRLHLVWIHSRIFIKPLPQYLLSHDFWETYLDEGSTRLGDNQTRIRQAAMGFLRTYFFLVQHESDFHIAQHDDLRLIPKGVEWAPFCRFVAELCHIHDSAVSERYCYGELRLTRLNFYAPFLLRKFHFEQVHGQYGDFFGRLYGPVLFVFAILSTILNSMQVALSAEQLVAAPWVSLWYFCRWFSVVSLAGAAAVSAWLILLWLWIFSDEWIYTVRHRMAKRRVIRRASSC</sequence>
<feature type="transmembrane region" description="Helical" evidence="1">
    <location>
        <begin position="231"/>
        <end position="252"/>
    </location>
</feature>
<dbReference type="PANTHER" id="PTHR34414:SF1">
    <property type="entry name" value="SUBTILISIN-LIKE SERINE PROTEASE"/>
    <property type="match status" value="1"/>
</dbReference>
<keyword evidence="1" id="KW-1133">Transmembrane helix</keyword>
<organism evidence="2 3">
    <name type="scientific">Corynespora cassiicola Philippines</name>
    <dbReference type="NCBI Taxonomy" id="1448308"/>
    <lineage>
        <taxon>Eukaryota</taxon>
        <taxon>Fungi</taxon>
        <taxon>Dikarya</taxon>
        <taxon>Ascomycota</taxon>
        <taxon>Pezizomycotina</taxon>
        <taxon>Dothideomycetes</taxon>
        <taxon>Pleosporomycetidae</taxon>
        <taxon>Pleosporales</taxon>
        <taxon>Corynesporascaceae</taxon>
        <taxon>Corynespora</taxon>
    </lineage>
</organism>
<feature type="transmembrane region" description="Helical" evidence="1">
    <location>
        <begin position="272"/>
        <end position="296"/>
    </location>
</feature>
<dbReference type="Proteomes" id="UP000240883">
    <property type="component" value="Unassembled WGS sequence"/>
</dbReference>